<evidence type="ECO:0000259" key="9">
    <source>
        <dbReference type="PROSITE" id="PS51755"/>
    </source>
</evidence>
<dbReference type="InterPro" id="IPR016032">
    <property type="entry name" value="Sig_transdc_resp-reg_C-effctor"/>
</dbReference>
<dbReference type="GO" id="GO:0006355">
    <property type="term" value="P:regulation of DNA-templated transcription"/>
    <property type="evidence" value="ECO:0007669"/>
    <property type="project" value="InterPro"/>
</dbReference>
<dbReference type="InterPro" id="IPR001789">
    <property type="entry name" value="Sig_transdc_resp-reg_receiver"/>
</dbReference>
<sequence>MEYKIMIVEDDITISTLLKEHIEKYGFKVKVVENFHKVMEDFQEYKPHIMLLDVNLPKYDGYYWCKKIRQDSNIPVLFISARESEMDQVMALESGADDYITKPFYYEVVMAKIKSHLRRCYGSYALKLEEKILEVEGLKYYPERLEAKFKETSVVLTKNEGILLECLMKKYPRVVMRDYLLEQIWNVEAYVEDNTLTVNVTRLRKKLQDIGINEAVEAVRSMGYRLNKTWEEK</sequence>
<evidence type="ECO:0000256" key="2">
    <source>
        <dbReference type="ARBA" id="ARBA00023015"/>
    </source>
</evidence>
<dbReference type="SMART" id="SM00448">
    <property type="entry name" value="REC"/>
    <property type="match status" value="1"/>
</dbReference>
<evidence type="ECO:0000313" key="10">
    <source>
        <dbReference type="EMBL" id="MDS1001929.1"/>
    </source>
</evidence>
<feature type="DNA-binding region" description="OmpR/PhoB-type" evidence="7">
    <location>
        <begin position="130"/>
        <end position="228"/>
    </location>
</feature>
<feature type="domain" description="OmpR/PhoB-type" evidence="9">
    <location>
        <begin position="130"/>
        <end position="228"/>
    </location>
</feature>
<dbReference type="SMART" id="SM00862">
    <property type="entry name" value="Trans_reg_C"/>
    <property type="match status" value="1"/>
</dbReference>
<evidence type="ECO:0000259" key="8">
    <source>
        <dbReference type="PROSITE" id="PS50110"/>
    </source>
</evidence>
<gene>
    <name evidence="10" type="ORF">P9J83_00175</name>
</gene>
<comment type="function">
    <text evidence="5">May play the central regulatory role in sporulation. It may be an element of the effector pathway responsible for the activation of sporulation genes in response to nutritional stress. Spo0A may act in concert with spo0H (a sigma factor) to control the expression of some genes that are critical to the sporulation process.</text>
</comment>
<dbReference type="PANTHER" id="PTHR48111:SF31">
    <property type="entry name" value="TRANSCRIPTIONAL REGULATORY PROTEIN YXDJ"/>
    <property type="match status" value="1"/>
</dbReference>
<organism evidence="10 11">
    <name type="scientific">Clostridium sporogenes</name>
    <dbReference type="NCBI Taxonomy" id="1509"/>
    <lineage>
        <taxon>Bacteria</taxon>
        <taxon>Bacillati</taxon>
        <taxon>Bacillota</taxon>
        <taxon>Clostridia</taxon>
        <taxon>Eubacteriales</taxon>
        <taxon>Clostridiaceae</taxon>
        <taxon>Clostridium</taxon>
    </lineage>
</organism>
<dbReference type="AlphaFoldDB" id="A0AAE4JTN8"/>
<evidence type="ECO:0000256" key="7">
    <source>
        <dbReference type="PROSITE-ProRule" id="PRU01091"/>
    </source>
</evidence>
<dbReference type="InterPro" id="IPR001867">
    <property type="entry name" value="OmpR/PhoB-type_DNA-bd"/>
</dbReference>
<keyword evidence="2" id="KW-0805">Transcription regulation</keyword>
<dbReference type="CDD" id="cd18159">
    <property type="entry name" value="REC_OmpR_NsrR-like"/>
    <property type="match status" value="1"/>
</dbReference>
<dbReference type="CDD" id="cd00383">
    <property type="entry name" value="trans_reg_C"/>
    <property type="match status" value="1"/>
</dbReference>
<dbReference type="Proteomes" id="UP001182303">
    <property type="component" value="Unassembled WGS sequence"/>
</dbReference>
<dbReference type="Pfam" id="PF00072">
    <property type="entry name" value="Response_reg"/>
    <property type="match status" value="1"/>
</dbReference>
<dbReference type="GO" id="GO:0005829">
    <property type="term" value="C:cytosol"/>
    <property type="evidence" value="ECO:0007669"/>
    <property type="project" value="TreeGrafter"/>
</dbReference>
<dbReference type="GO" id="GO:0000156">
    <property type="term" value="F:phosphorelay response regulator activity"/>
    <property type="evidence" value="ECO:0007669"/>
    <property type="project" value="TreeGrafter"/>
</dbReference>
<reference evidence="10" key="1">
    <citation type="submission" date="2023-04" db="EMBL/GenBank/DDBJ databases">
        <title>Assessment of the microbiological origin of a defect in Grana Padano cheese.</title>
        <authorList>
            <person name="Zago M."/>
            <person name="Rossetti L."/>
            <person name="Bonvini B."/>
            <person name="Carminati D."/>
            <person name="Giraffa G."/>
        </authorList>
    </citation>
    <scope>NUCLEOTIDE SEQUENCE</scope>
    <source>
        <strain evidence="10">4990</strain>
    </source>
</reference>
<evidence type="ECO:0000313" key="11">
    <source>
        <dbReference type="Proteomes" id="UP001182303"/>
    </source>
</evidence>
<dbReference type="PROSITE" id="PS50110">
    <property type="entry name" value="RESPONSE_REGULATORY"/>
    <property type="match status" value="1"/>
</dbReference>
<protein>
    <recommendedName>
        <fullName evidence="1">Stage 0 sporulation protein A homolog</fullName>
    </recommendedName>
</protein>
<keyword evidence="4" id="KW-0804">Transcription</keyword>
<evidence type="ECO:0000256" key="5">
    <source>
        <dbReference type="ARBA" id="ARBA00024867"/>
    </source>
</evidence>
<dbReference type="SUPFAM" id="SSF52172">
    <property type="entry name" value="CheY-like"/>
    <property type="match status" value="1"/>
</dbReference>
<keyword evidence="3 7" id="KW-0238">DNA-binding</keyword>
<dbReference type="RefSeq" id="WP_310942521.1">
    <property type="nucleotide sequence ID" value="NZ_JARUIS010000001.1"/>
</dbReference>
<dbReference type="InterPro" id="IPR036388">
    <property type="entry name" value="WH-like_DNA-bd_sf"/>
</dbReference>
<dbReference type="PANTHER" id="PTHR48111">
    <property type="entry name" value="REGULATOR OF RPOS"/>
    <property type="match status" value="1"/>
</dbReference>
<evidence type="ECO:0000256" key="1">
    <source>
        <dbReference type="ARBA" id="ARBA00018672"/>
    </source>
</evidence>
<evidence type="ECO:0000256" key="3">
    <source>
        <dbReference type="ARBA" id="ARBA00023125"/>
    </source>
</evidence>
<dbReference type="EMBL" id="JARUIS010000001">
    <property type="protein sequence ID" value="MDS1001929.1"/>
    <property type="molecule type" value="Genomic_DNA"/>
</dbReference>
<dbReference type="SUPFAM" id="SSF46894">
    <property type="entry name" value="C-terminal effector domain of the bipartite response regulators"/>
    <property type="match status" value="1"/>
</dbReference>
<dbReference type="GO" id="GO:0032993">
    <property type="term" value="C:protein-DNA complex"/>
    <property type="evidence" value="ECO:0007669"/>
    <property type="project" value="TreeGrafter"/>
</dbReference>
<accession>A0AAE4JTN8</accession>
<dbReference type="InterPro" id="IPR039420">
    <property type="entry name" value="WalR-like"/>
</dbReference>
<dbReference type="Pfam" id="PF00486">
    <property type="entry name" value="Trans_reg_C"/>
    <property type="match status" value="1"/>
</dbReference>
<dbReference type="Gene3D" id="1.10.10.10">
    <property type="entry name" value="Winged helix-like DNA-binding domain superfamily/Winged helix DNA-binding domain"/>
    <property type="match status" value="1"/>
</dbReference>
<feature type="modified residue" description="4-aspartylphosphate" evidence="6">
    <location>
        <position position="53"/>
    </location>
</feature>
<proteinExistence type="predicted"/>
<dbReference type="GO" id="GO:0000976">
    <property type="term" value="F:transcription cis-regulatory region binding"/>
    <property type="evidence" value="ECO:0007669"/>
    <property type="project" value="TreeGrafter"/>
</dbReference>
<comment type="caution">
    <text evidence="10">The sequence shown here is derived from an EMBL/GenBank/DDBJ whole genome shotgun (WGS) entry which is preliminary data.</text>
</comment>
<name>A0AAE4JTN8_CLOSG</name>
<evidence type="ECO:0000256" key="6">
    <source>
        <dbReference type="PROSITE-ProRule" id="PRU00169"/>
    </source>
</evidence>
<dbReference type="PROSITE" id="PS51755">
    <property type="entry name" value="OMPR_PHOB"/>
    <property type="match status" value="1"/>
</dbReference>
<dbReference type="InterPro" id="IPR011006">
    <property type="entry name" value="CheY-like_superfamily"/>
</dbReference>
<dbReference type="Gene3D" id="3.40.50.2300">
    <property type="match status" value="1"/>
</dbReference>
<evidence type="ECO:0000256" key="4">
    <source>
        <dbReference type="ARBA" id="ARBA00023163"/>
    </source>
</evidence>
<keyword evidence="6" id="KW-0597">Phosphoprotein</keyword>
<dbReference type="Gene3D" id="6.10.250.690">
    <property type="match status" value="1"/>
</dbReference>
<feature type="domain" description="Response regulatory" evidence="8">
    <location>
        <begin position="4"/>
        <end position="117"/>
    </location>
</feature>